<accession>A0AAD4MXX7</accession>
<evidence type="ECO:0000313" key="3">
    <source>
        <dbReference type="Proteomes" id="UP001201812"/>
    </source>
</evidence>
<dbReference type="AlphaFoldDB" id="A0AAD4MXX7"/>
<sequence length="488" mass="57802">MENRNFEYLDTERGKRMLKDSNGYLYWKNKQKRDAQGATRTYWICIFWEQGPNGEKESTCNGRGVVCDDIFTLSRNRTHNHESYEDAAVLKEFEGRIRQMAKDNTDASARTVFTRGIAVQMEETPNYVLAEIEDERVQRNITNYRKKVLQEPPIPASIDELIIQEPYIRYQNEIIIKFDGYDDENNRYIIIATDELLNKLRDYPQWGADGTLFDIVRSLFRQLWIIFARIGTAYVPCVFCFMSRSTQNAYKFILTQIRNMRPTARPISIATDFELAEMNAFQQIYPAIQHKACFFHFTKNLFKRVVEAGLQNRYNNERGFAHQVKMIFAIPFVPVYDLERAFDTLHNITDGALEQILLSVERTYFGQMQNGVRSIPRYPPEKWNLHERVRNSEPRSNNGIEAYNNQLVRKVVEARPNIWHWIRIIKEEISLSVHKVDEFQAGQPAKRRRSNYRIMDDRLRETILRYNQIPLELFIRNIANHLRLDTFF</sequence>
<keyword evidence="3" id="KW-1185">Reference proteome</keyword>
<proteinExistence type="predicted"/>
<reference evidence="2" key="1">
    <citation type="submission" date="2022-01" db="EMBL/GenBank/DDBJ databases">
        <title>Genome Sequence Resource for Two Populations of Ditylenchus destructor, the Migratory Endoparasitic Phytonematode.</title>
        <authorList>
            <person name="Zhang H."/>
            <person name="Lin R."/>
            <person name="Xie B."/>
        </authorList>
    </citation>
    <scope>NUCLEOTIDE SEQUENCE</scope>
    <source>
        <strain evidence="2">BazhouSP</strain>
    </source>
</reference>
<name>A0AAD4MXX7_9BILA</name>
<feature type="domain" description="MULE transposase" evidence="1">
    <location>
        <begin position="234"/>
        <end position="300"/>
    </location>
</feature>
<dbReference type="Pfam" id="PF10551">
    <property type="entry name" value="MULE"/>
    <property type="match status" value="1"/>
</dbReference>
<dbReference type="Gene3D" id="2.20.25.240">
    <property type="match status" value="1"/>
</dbReference>
<evidence type="ECO:0000259" key="1">
    <source>
        <dbReference type="Pfam" id="PF10551"/>
    </source>
</evidence>
<organism evidence="2 3">
    <name type="scientific">Ditylenchus destructor</name>
    <dbReference type="NCBI Taxonomy" id="166010"/>
    <lineage>
        <taxon>Eukaryota</taxon>
        <taxon>Metazoa</taxon>
        <taxon>Ecdysozoa</taxon>
        <taxon>Nematoda</taxon>
        <taxon>Chromadorea</taxon>
        <taxon>Rhabditida</taxon>
        <taxon>Tylenchina</taxon>
        <taxon>Tylenchomorpha</taxon>
        <taxon>Sphaerularioidea</taxon>
        <taxon>Anguinidae</taxon>
        <taxon>Anguininae</taxon>
        <taxon>Ditylenchus</taxon>
    </lineage>
</organism>
<protein>
    <submittedName>
        <fullName evidence="2">MULE transposase domain-containing protein</fullName>
    </submittedName>
</protein>
<dbReference type="EMBL" id="JAKKPZ010000036">
    <property type="protein sequence ID" value="KAI1708242.1"/>
    <property type="molecule type" value="Genomic_DNA"/>
</dbReference>
<comment type="caution">
    <text evidence="2">The sequence shown here is derived from an EMBL/GenBank/DDBJ whole genome shotgun (WGS) entry which is preliminary data.</text>
</comment>
<dbReference type="Proteomes" id="UP001201812">
    <property type="component" value="Unassembled WGS sequence"/>
</dbReference>
<dbReference type="InterPro" id="IPR018289">
    <property type="entry name" value="MULE_transposase_dom"/>
</dbReference>
<gene>
    <name evidence="2" type="ORF">DdX_11920</name>
</gene>
<evidence type="ECO:0000313" key="2">
    <source>
        <dbReference type="EMBL" id="KAI1708242.1"/>
    </source>
</evidence>